<feature type="signal peptide" evidence="1">
    <location>
        <begin position="1"/>
        <end position="20"/>
    </location>
</feature>
<dbReference type="Proteomes" id="UP000324222">
    <property type="component" value="Unassembled WGS sequence"/>
</dbReference>
<comment type="caution">
    <text evidence="2">The sequence shown here is derived from an EMBL/GenBank/DDBJ whole genome shotgun (WGS) entry which is preliminary data.</text>
</comment>
<gene>
    <name evidence="2" type="ORF">E2C01_101275</name>
</gene>
<keyword evidence="1" id="KW-0732">Signal</keyword>
<dbReference type="EMBL" id="VSRR010146449">
    <property type="protein sequence ID" value="MPD05527.1"/>
    <property type="molecule type" value="Genomic_DNA"/>
</dbReference>
<accession>A0A5B7KFP1</accession>
<evidence type="ECO:0000256" key="1">
    <source>
        <dbReference type="SAM" id="SignalP"/>
    </source>
</evidence>
<evidence type="ECO:0000313" key="3">
    <source>
        <dbReference type="Proteomes" id="UP000324222"/>
    </source>
</evidence>
<name>A0A5B7KFP1_PORTR</name>
<evidence type="ECO:0008006" key="4">
    <source>
        <dbReference type="Google" id="ProtNLM"/>
    </source>
</evidence>
<keyword evidence="3" id="KW-1185">Reference proteome</keyword>
<dbReference type="AlphaFoldDB" id="A0A5B7KFP1"/>
<reference evidence="2 3" key="1">
    <citation type="submission" date="2019-05" db="EMBL/GenBank/DDBJ databases">
        <title>Another draft genome of Portunus trituberculatus and its Hox gene families provides insights of decapod evolution.</title>
        <authorList>
            <person name="Jeong J.-H."/>
            <person name="Song I."/>
            <person name="Kim S."/>
            <person name="Choi T."/>
            <person name="Kim D."/>
            <person name="Ryu S."/>
            <person name="Kim W."/>
        </authorList>
    </citation>
    <scope>NUCLEOTIDE SEQUENCE [LARGE SCALE GENOMIC DNA]</scope>
    <source>
        <tissue evidence="2">Muscle</tissue>
    </source>
</reference>
<protein>
    <recommendedName>
        <fullName evidence="4">Secreted protein</fullName>
    </recommendedName>
</protein>
<evidence type="ECO:0000313" key="2">
    <source>
        <dbReference type="EMBL" id="MPD05527.1"/>
    </source>
</evidence>
<organism evidence="2 3">
    <name type="scientific">Portunus trituberculatus</name>
    <name type="common">Swimming crab</name>
    <name type="synonym">Neptunus trituberculatus</name>
    <dbReference type="NCBI Taxonomy" id="210409"/>
    <lineage>
        <taxon>Eukaryota</taxon>
        <taxon>Metazoa</taxon>
        <taxon>Ecdysozoa</taxon>
        <taxon>Arthropoda</taxon>
        <taxon>Crustacea</taxon>
        <taxon>Multicrustacea</taxon>
        <taxon>Malacostraca</taxon>
        <taxon>Eumalacostraca</taxon>
        <taxon>Eucarida</taxon>
        <taxon>Decapoda</taxon>
        <taxon>Pleocyemata</taxon>
        <taxon>Brachyura</taxon>
        <taxon>Eubrachyura</taxon>
        <taxon>Portunoidea</taxon>
        <taxon>Portunidae</taxon>
        <taxon>Portuninae</taxon>
        <taxon>Portunus</taxon>
    </lineage>
</organism>
<sequence>MASVLRFIYANLLHVLYTHALSSPFLLVLTCPGALKCGVATTAGGEAKLISASGPPASCRPLEHRAARPPIAIQEDSVGMLPCVARP</sequence>
<proteinExistence type="predicted"/>
<feature type="chain" id="PRO_5022668771" description="Secreted protein" evidence="1">
    <location>
        <begin position="21"/>
        <end position="87"/>
    </location>
</feature>